<dbReference type="PROSITE" id="PS51186">
    <property type="entry name" value="GNAT"/>
    <property type="match status" value="1"/>
</dbReference>
<proteinExistence type="predicted"/>
<feature type="domain" description="N-acetyltransferase" evidence="2">
    <location>
        <begin position="523"/>
        <end position="717"/>
    </location>
</feature>
<feature type="region of interest" description="Disordered" evidence="1">
    <location>
        <begin position="19"/>
        <end position="52"/>
    </location>
</feature>
<feature type="compositionally biased region" description="Low complexity" evidence="1">
    <location>
        <begin position="104"/>
        <end position="126"/>
    </location>
</feature>
<name>A0A9P4R7V6_9PLEO</name>
<dbReference type="OrthoDB" id="2129362at2759"/>
<dbReference type="Proteomes" id="UP000799444">
    <property type="component" value="Unassembled WGS sequence"/>
</dbReference>
<gene>
    <name evidence="3" type="ORF">EJ04DRAFT_597894</name>
</gene>
<reference evidence="3" key="1">
    <citation type="journal article" date="2020" name="Stud. Mycol.">
        <title>101 Dothideomycetes genomes: a test case for predicting lifestyles and emergence of pathogens.</title>
        <authorList>
            <person name="Haridas S."/>
            <person name="Albert R."/>
            <person name="Binder M."/>
            <person name="Bloem J."/>
            <person name="Labutti K."/>
            <person name="Salamov A."/>
            <person name="Andreopoulos B."/>
            <person name="Baker S."/>
            <person name="Barry K."/>
            <person name="Bills G."/>
            <person name="Bluhm B."/>
            <person name="Cannon C."/>
            <person name="Castanera R."/>
            <person name="Culley D."/>
            <person name="Daum C."/>
            <person name="Ezra D."/>
            <person name="Gonzalez J."/>
            <person name="Henrissat B."/>
            <person name="Kuo A."/>
            <person name="Liang C."/>
            <person name="Lipzen A."/>
            <person name="Lutzoni F."/>
            <person name="Magnuson J."/>
            <person name="Mondo S."/>
            <person name="Nolan M."/>
            <person name="Ohm R."/>
            <person name="Pangilinan J."/>
            <person name="Park H.-J."/>
            <person name="Ramirez L."/>
            <person name="Alfaro M."/>
            <person name="Sun H."/>
            <person name="Tritt A."/>
            <person name="Yoshinaga Y."/>
            <person name="Zwiers L.-H."/>
            <person name="Turgeon B."/>
            <person name="Goodwin S."/>
            <person name="Spatafora J."/>
            <person name="Crous P."/>
            <person name="Grigoriev I."/>
        </authorList>
    </citation>
    <scope>NUCLEOTIDE SEQUENCE</scope>
    <source>
        <strain evidence="3">CBS 125425</strain>
    </source>
</reference>
<evidence type="ECO:0000313" key="3">
    <source>
        <dbReference type="EMBL" id="KAF2740853.1"/>
    </source>
</evidence>
<feature type="compositionally biased region" description="Basic and acidic residues" evidence="1">
    <location>
        <begin position="307"/>
        <end position="321"/>
    </location>
</feature>
<sequence length="738" mass="82173">MAARFCSREATYAAQPAATLARQARVKETPHGESQATVESTAQKPERKQKSRRWVRFDPESADHISPIVRLVTIAEIPERLTIKVGEAPRAATAAFPNFPPTTSPTLANPNPNPNAAPTATSSTLTRNKRSKQGKRNRMANKAAAIDPVYIPPHLRKKSAPMPNSQSTTQAQQQKATGPKDASASSPNPSTSNIAVTHNGQPPATPAHQQKVNGPQEISTASSKPHTGSTNAAANHPLSPPSPPSSSIKSAQPAQPADEEIVWGDWSGPRADPVEEPAKANGMAKSRWNNTTGMKTKWAKAPRAWPKNRDMRPLPPDDKSDGGVTFKSHSNGDPHYDIKKLVDWNGDWLPAPVEWAGRKSFHDRHFAENIEAWMIRCEMIPQDEIDVQSYPEWLSGKCQIAPPNWIPLRIEMDASQNFWRAHPSRAPEPLDAGDMSELPWWEKYIDLEKGVLVNSEVPDVELDMGEDENKHPGREVSSSEAMFRKEYARRAKEAKILAKRNRPVAPLGPNPGDERKLKPTAHIHLRPVRPSDISQITDIYNYYIENTISTAEFTKHTVTQITDRIDKITRCGLPWIVAVAPGAPGKARQAYVEDTIVGFAALDDYYDVGSSFRYTYKCEMFVHNDFLHHGIGKCLMDRLLFLVDPGYALRGGYDWKNDGEYLKTGAGRRVKTVIINFPHVQESNVILDQFTAFSKAFGWRKGGHLYDMGYKYGQTIDCTIFQYKTTEQIEAAMRPLPL</sequence>
<dbReference type="InterPro" id="IPR016181">
    <property type="entry name" value="Acyl_CoA_acyltransferase"/>
</dbReference>
<dbReference type="SUPFAM" id="SSF55729">
    <property type="entry name" value="Acyl-CoA N-acyltransferases (Nat)"/>
    <property type="match status" value="1"/>
</dbReference>
<evidence type="ECO:0000259" key="2">
    <source>
        <dbReference type="PROSITE" id="PS51186"/>
    </source>
</evidence>
<protein>
    <recommendedName>
        <fullName evidence="2">N-acetyltransferase domain-containing protein</fullName>
    </recommendedName>
</protein>
<feature type="compositionally biased region" description="Low complexity" evidence="1">
    <location>
        <begin position="165"/>
        <end position="193"/>
    </location>
</feature>
<evidence type="ECO:0000313" key="4">
    <source>
        <dbReference type="Proteomes" id="UP000799444"/>
    </source>
</evidence>
<feature type="compositionally biased region" description="Polar residues" evidence="1">
    <location>
        <begin position="32"/>
        <end position="43"/>
    </location>
</feature>
<dbReference type="CDD" id="cd04301">
    <property type="entry name" value="NAT_SF"/>
    <property type="match status" value="1"/>
</dbReference>
<feature type="compositionally biased region" description="Polar residues" evidence="1">
    <location>
        <begin position="194"/>
        <end position="231"/>
    </location>
</feature>
<organism evidence="3 4">
    <name type="scientific">Polyplosphaeria fusca</name>
    <dbReference type="NCBI Taxonomy" id="682080"/>
    <lineage>
        <taxon>Eukaryota</taxon>
        <taxon>Fungi</taxon>
        <taxon>Dikarya</taxon>
        <taxon>Ascomycota</taxon>
        <taxon>Pezizomycotina</taxon>
        <taxon>Dothideomycetes</taxon>
        <taxon>Pleosporomycetidae</taxon>
        <taxon>Pleosporales</taxon>
        <taxon>Tetraplosphaeriaceae</taxon>
        <taxon>Polyplosphaeria</taxon>
    </lineage>
</organism>
<dbReference type="AlphaFoldDB" id="A0A9P4R7V6"/>
<evidence type="ECO:0000256" key="1">
    <source>
        <dbReference type="SAM" id="MobiDB-lite"/>
    </source>
</evidence>
<accession>A0A9P4R7V6</accession>
<comment type="caution">
    <text evidence="3">The sequence shown here is derived from an EMBL/GenBank/DDBJ whole genome shotgun (WGS) entry which is preliminary data.</text>
</comment>
<dbReference type="GO" id="GO:0016747">
    <property type="term" value="F:acyltransferase activity, transferring groups other than amino-acyl groups"/>
    <property type="evidence" value="ECO:0007669"/>
    <property type="project" value="InterPro"/>
</dbReference>
<dbReference type="Gene3D" id="3.40.630.30">
    <property type="match status" value="1"/>
</dbReference>
<feature type="region of interest" description="Disordered" evidence="1">
    <location>
        <begin position="94"/>
        <end position="332"/>
    </location>
</feature>
<keyword evidence="4" id="KW-1185">Reference proteome</keyword>
<feature type="compositionally biased region" description="Basic residues" evidence="1">
    <location>
        <begin position="127"/>
        <end position="139"/>
    </location>
</feature>
<dbReference type="EMBL" id="ML996099">
    <property type="protein sequence ID" value="KAF2740853.1"/>
    <property type="molecule type" value="Genomic_DNA"/>
</dbReference>
<dbReference type="InterPro" id="IPR000182">
    <property type="entry name" value="GNAT_dom"/>
</dbReference>
<feature type="compositionally biased region" description="Low complexity" evidence="1">
    <location>
        <begin position="245"/>
        <end position="256"/>
    </location>
</feature>